<gene>
    <name evidence="1" type="ORF">SAMN04487909_14335</name>
</gene>
<dbReference type="InterPro" id="IPR036638">
    <property type="entry name" value="HLH_DNA-bd_sf"/>
</dbReference>
<protein>
    <submittedName>
        <fullName evidence="1">Spo0E like sporulation regulatory protein</fullName>
    </submittedName>
</protein>
<sequence length="57" mass="6666">MNDKEELLYLIEISRKVLIELAQQYNYNFQHPEVLAASQKLDELLLKAAFFSEVPPN</sequence>
<dbReference type="RefSeq" id="WP_080787547.1">
    <property type="nucleotide sequence ID" value="NZ_BJOA01000190.1"/>
</dbReference>
<dbReference type="GO" id="GO:0046983">
    <property type="term" value="F:protein dimerization activity"/>
    <property type="evidence" value="ECO:0007669"/>
    <property type="project" value="InterPro"/>
</dbReference>
<accession>A0A1G8ZZQ6</accession>
<dbReference type="EMBL" id="FNED01000043">
    <property type="protein sequence ID" value="SDK20609.1"/>
    <property type="molecule type" value="Genomic_DNA"/>
</dbReference>
<dbReference type="GO" id="GO:0043937">
    <property type="term" value="P:regulation of sporulation"/>
    <property type="evidence" value="ECO:0007669"/>
    <property type="project" value="InterPro"/>
</dbReference>
<dbReference type="Gene3D" id="4.10.280.10">
    <property type="entry name" value="Helix-loop-helix DNA-binding domain"/>
    <property type="match status" value="1"/>
</dbReference>
<reference evidence="1 2" key="1">
    <citation type="submission" date="2016-10" db="EMBL/GenBank/DDBJ databases">
        <authorList>
            <person name="de Groot N.N."/>
        </authorList>
    </citation>
    <scope>NUCLEOTIDE SEQUENCE [LARGE SCALE GENOMIC DNA]</scope>
    <source>
        <strain evidence="1 2">DSM 2895</strain>
    </source>
</reference>
<evidence type="ECO:0000313" key="2">
    <source>
        <dbReference type="Proteomes" id="UP000182836"/>
    </source>
</evidence>
<dbReference type="AlphaFoldDB" id="A0A1G8ZZQ6"/>
<dbReference type="OrthoDB" id="2680326at2"/>
<dbReference type="Proteomes" id="UP000182836">
    <property type="component" value="Unassembled WGS sequence"/>
</dbReference>
<dbReference type="GeneID" id="42309745"/>
<name>A0A1G8ZZQ6_ANEMI</name>
<dbReference type="InterPro" id="IPR018540">
    <property type="entry name" value="Spo0E-like"/>
</dbReference>
<dbReference type="InterPro" id="IPR037208">
    <property type="entry name" value="Spo0E-like_sf"/>
</dbReference>
<evidence type="ECO:0000313" key="1">
    <source>
        <dbReference type="EMBL" id="SDK20609.1"/>
    </source>
</evidence>
<organism evidence="1 2">
    <name type="scientific">Aneurinibacillus migulanus</name>
    <name type="common">Bacillus migulanus</name>
    <dbReference type="NCBI Taxonomy" id="47500"/>
    <lineage>
        <taxon>Bacteria</taxon>
        <taxon>Bacillati</taxon>
        <taxon>Bacillota</taxon>
        <taxon>Bacilli</taxon>
        <taxon>Bacillales</taxon>
        <taxon>Paenibacillaceae</taxon>
        <taxon>Aneurinibacillus group</taxon>
        <taxon>Aneurinibacillus</taxon>
    </lineage>
</organism>
<dbReference type="SUPFAM" id="SSF140500">
    <property type="entry name" value="BAS1536-like"/>
    <property type="match status" value="1"/>
</dbReference>
<proteinExistence type="predicted"/>
<dbReference type="Pfam" id="PF09388">
    <property type="entry name" value="SpoOE-like"/>
    <property type="match status" value="1"/>
</dbReference>